<evidence type="ECO:0000313" key="3">
    <source>
        <dbReference type="Proteomes" id="UP001055172"/>
    </source>
</evidence>
<reference evidence="2 3" key="1">
    <citation type="submission" date="2021-07" db="EMBL/GenBank/DDBJ databases">
        <title>Genome data of Colletotrichum spaethianum.</title>
        <authorList>
            <person name="Utami Y.D."/>
            <person name="Hiruma K."/>
        </authorList>
    </citation>
    <scope>NUCLEOTIDE SEQUENCE [LARGE SCALE GENOMIC DNA]</scope>
    <source>
        <strain evidence="2 3">MAFF 242679</strain>
    </source>
</reference>
<gene>
    <name evidence="2" type="ORF">ColLi_13385</name>
</gene>
<dbReference type="InterPro" id="IPR038727">
    <property type="entry name" value="NadR/Ttd14_AAA_dom"/>
</dbReference>
<dbReference type="AlphaFoldDB" id="A0AA37H0M9"/>
<name>A0AA37H0M9_9PEZI</name>
<keyword evidence="3" id="KW-1185">Reference proteome</keyword>
<dbReference type="Proteomes" id="UP001055172">
    <property type="component" value="Unassembled WGS sequence"/>
</dbReference>
<evidence type="ECO:0000313" key="2">
    <source>
        <dbReference type="EMBL" id="GJC90547.1"/>
    </source>
</evidence>
<sequence>MASSNHRNIYIVGAQCTGKTTLVNALETYFIAAQPPSTACPRPVIISEVARSVLRTHAITAAEIRSSPDRALELQKLILHAQVPAERHALDTAGWFISDRSGVDPICYAFSYAGNEGAALLLASEEWDELKRGWQKLWSSSASLAQIGSMMTA</sequence>
<dbReference type="Gene3D" id="3.40.50.300">
    <property type="entry name" value="P-loop containing nucleotide triphosphate hydrolases"/>
    <property type="match status" value="1"/>
</dbReference>
<feature type="domain" description="NadR/Ttd14 AAA" evidence="1">
    <location>
        <begin position="9"/>
        <end position="121"/>
    </location>
</feature>
<comment type="caution">
    <text evidence="2">The sequence shown here is derived from an EMBL/GenBank/DDBJ whole genome shotgun (WGS) entry which is preliminary data.</text>
</comment>
<evidence type="ECO:0000259" key="1">
    <source>
        <dbReference type="Pfam" id="PF13521"/>
    </source>
</evidence>
<accession>A0AA37H0M9</accession>
<organism evidence="2 3">
    <name type="scientific">Colletotrichum liriopes</name>
    <dbReference type="NCBI Taxonomy" id="708192"/>
    <lineage>
        <taxon>Eukaryota</taxon>
        <taxon>Fungi</taxon>
        <taxon>Dikarya</taxon>
        <taxon>Ascomycota</taxon>
        <taxon>Pezizomycotina</taxon>
        <taxon>Sordariomycetes</taxon>
        <taxon>Hypocreomycetidae</taxon>
        <taxon>Glomerellales</taxon>
        <taxon>Glomerellaceae</taxon>
        <taxon>Colletotrichum</taxon>
        <taxon>Colletotrichum spaethianum species complex</taxon>
    </lineage>
</organism>
<proteinExistence type="predicted"/>
<dbReference type="EMBL" id="BPPX01000056">
    <property type="protein sequence ID" value="GJC90547.1"/>
    <property type="molecule type" value="Genomic_DNA"/>
</dbReference>
<dbReference type="InterPro" id="IPR027417">
    <property type="entry name" value="P-loop_NTPase"/>
</dbReference>
<dbReference type="Pfam" id="PF13521">
    <property type="entry name" value="AAA_28"/>
    <property type="match status" value="1"/>
</dbReference>
<protein>
    <recommendedName>
        <fullName evidence="1">NadR/Ttd14 AAA domain-containing protein</fullName>
    </recommendedName>
</protein>
<dbReference type="SUPFAM" id="SSF52540">
    <property type="entry name" value="P-loop containing nucleoside triphosphate hydrolases"/>
    <property type="match status" value="1"/>
</dbReference>